<dbReference type="InterPro" id="IPR000169">
    <property type="entry name" value="Pept_cys_AS"/>
</dbReference>
<feature type="transmembrane region" description="Helical" evidence="1">
    <location>
        <begin position="23"/>
        <end position="46"/>
    </location>
</feature>
<dbReference type="InterPro" id="IPR038765">
    <property type="entry name" value="Papain-like_cys_pep_sf"/>
</dbReference>
<keyword evidence="1" id="KW-0812">Transmembrane</keyword>
<dbReference type="RefSeq" id="XP_005765132.1">
    <property type="nucleotide sequence ID" value="XM_005765075.1"/>
</dbReference>
<dbReference type="OMA" id="ILMEQAC"/>
<reference evidence="3" key="1">
    <citation type="journal article" date="2013" name="Nature">
        <title>Pan genome of the phytoplankton Emiliania underpins its global distribution.</title>
        <authorList>
            <person name="Read B.A."/>
            <person name="Kegel J."/>
            <person name="Klute M.J."/>
            <person name="Kuo A."/>
            <person name="Lefebvre S.C."/>
            <person name="Maumus F."/>
            <person name="Mayer C."/>
            <person name="Miller J."/>
            <person name="Monier A."/>
            <person name="Salamov A."/>
            <person name="Young J."/>
            <person name="Aguilar M."/>
            <person name="Claverie J.M."/>
            <person name="Frickenhaus S."/>
            <person name="Gonzalez K."/>
            <person name="Herman E.K."/>
            <person name="Lin Y.C."/>
            <person name="Napier J."/>
            <person name="Ogata H."/>
            <person name="Sarno A.F."/>
            <person name="Shmutz J."/>
            <person name="Schroeder D."/>
            <person name="de Vargas C."/>
            <person name="Verret F."/>
            <person name="von Dassow P."/>
            <person name="Valentin K."/>
            <person name="Van de Peer Y."/>
            <person name="Wheeler G."/>
            <person name="Dacks J.B."/>
            <person name="Delwiche C.F."/>
            <person name="Dyhrman S.T."/>
            <person name="Glockner G."/>
            <person name="John U."/>
            <person name="Richards T."/>
            <person name="Worden A.Z."/>
            <person name="Zhang X."/>
            <person name="Grigoriev I.V."/>
            <person name="Allen A.E."/>
            <person name="Bidle K."/>
            <person name="Borodovsky M."/>
            <person name="Bowler C."/>
            <person name="Brownlee C."/>
            <person name="Cock J.M."/>
            <person name="Elias M."/>
            <person name="Gladyshev V.N."/>
            <person name="Groth M."/>
            <person name="Guda C."/>
            <person name="Hadaegh A."/>
            <person name="Iglesias-Rodriguez M.D."/>
            <person name="Jenkins J."/>
            <person name="Jones B.M."/>
            <person name="Lawson T."/>
            <person name="Leese F."/>
            <person name="Lindquist E."/>
            <person name="Lobanov A."/>
            <person name="Lomsadze A."/>
            <person name="Malik S.B."/>
            <person name="Marsh M.E."/>
            <person name="Mackinder L."/>
            <person name="Mock T."/>
            <person name="Mueller-Roeber B."/>
            <person name="Pagarete A."/>
            <person name="Parker M."/>
            <person name="Probert I."/>
            <person name="Quesneville H."/>
            <person name="Raines C."/>
            <person name="Rensing S.A."/>
            <person name="Riano-Pachon D.M."/>
            <person name="Richier S."/>
            <person name="Rokitta S."/>
            <person name="Shiraiwa Y."/>
            <person name="Soanes D.M."/>
            <person name="van der Giezen M."/>
            <person name="Wahlund T.M."/>
            <person name="Williams B."/>
            <person name="Wilson W."/>
            <person name="Wolfe G."/>
            <person name="Wurch L.L."/>
        </authorList>
    </citation>
    <scope>NUCLEOTIDE SEQUENCE</scope>
</reference>
<dbReference type="SUPFAM" id="SSF54001">
    <property type="entry name" value="Cysteine proteinases"/>
    <property type="match status" value="1"/>
</dbReference>
<evidence type="ECO:0000313" key="3">
    <source>
        <dbReference type="Proteomes" id="UP000013827"/>
    </source>
</evidence>
<dbReference type="EnsemblProtists" id="EOD12703">
    <property type="protein sequence ID" value="EOD12703"/>
    <property type="gene ID" value="EMIHUDRAFT_452176"/>
</dbReference>
<dbReference type="PROSITE" id="PS00139">
    <property type="entry name" value="THIOL_PROTEASE_CYS"/>
    <property type="match status" value="1"/>
</dbReference>
<keyword evidence="1" id="KW-0472">Membrane</keyword>
<reference evidence="2" key="2">
    <citation type="submission" date="2024-10" db="UniProtKB">
        <authorList>
            <consortium name="EnsemblProtists"/>
        </authorList>
    </citation>
    <scope>IDENTIFICATION</scope>
</reference>
<evidence type="ECO:0000313" key="2">
    <source>
        <dbReference type="EnsemblProtists" id="EOD12703"/>
    </source>
</evidence>
<keyword evidence="1" id="KW-1133">Transmembrane helix</keyword>
<sequence length="371" mass="39894">MPSQNTPYSHFEPASAPFNPRHAAIGGFAVGGFLAFAAALAALVLYCDPQIQTQAVTVETAPTAHKFAVDFSTPVELQEYRGTCWIFAAVAVLEWSYRSQGVARGWLGADQYVRLSEQAFGVAVLDACRALNDGTSCVVGDETAALPWSVCPYTAKPGSDGECPGLAEARATNPLTFSLASIDWLYERRAVTQRCVGPDSVPVPQQLSFVNRRAVTQRLRETQRLMTLSTPLLTVRYLLPCTAASAHVLKCNPKDKEECRVCPAEPAFGGAACCVVSERDSSTMGGEFFRLPSGSHLEPVLEGAHAMALVGYSDVFRSQQGFVGGYIVKNSWWDGLPPGPGWKQARGSHSVAFFMQQVSPADEAAVCPNAH</sequence>
<dbReference type="Proteomes" id="UP000013827">
    <property type="component" value="Unassembled WGS sequence"/>
</dbReference>
<proteinExistence type="predicted"/>
<evidence type="ECO:0008006" key="4">
    <source>
        <dbReference type="Google" id="ProtNLM"/>
    </source>
</evidence>
<dbReference type="PANTHER" id="PTHR35899:SF1">
    <property type="entry name" value="PEPTIDASE C1A PAPAIN C-TERMINAL DOMAIN-CONTAINING PROTEIN"/>
    <property type="match status" value="1"/>
</dbReference>
<accession>A0A0D3IN68</accession>
<dbReference type="KEGG" id="ehx:EMIHUDRAFT_452176"/>
<dbReference type="PANTHER" id="PTHR35899">
    <property type="entry name" value="PAPAIN FAMILY CYSTEINE PROTEASE DOMAIN CONTAINING PROTEIN"/>
    <property type="match status" value="1"/>
</dbReference>
<evidence type="ECO:0000256" key="1">
    <source>
        <dbReference type="SAM" id="Phobius"/>
    </source>
</evidence>
<dbReference type="GeneID" id="17258739"/>
<protein>
    <recommendedName>
        <fullName evidence="4">Peptidase C1A papain C-terminal domain-containing protein</fullName>
    </recommendedName>
</protein>
<dbReference type="eggNOG" id="ENOG502QRJI">
    <property type="taxonomic scope" value="Eukaryota"/>
</dbReference>
<dbReference type="Gene3D" id="3.90.70.10">
    <property type="entry name" value="Cysteine proteinases"/>
    <property type="match status" value="1"/>
</dbReference>
<name>A0A0D3IN68_EMIH1</name>
<dbReference type="AlphaFoldDB" id="A0A0D3IN68"/>
<organism evidence="2 3">
    <name type="scientific">Emiliania huxleyi (strain CCMP1516)</name>
    <dbReference type="NCBI Taxonomy" id="280463"/>
    <lineage>
        <taxon>Eukaryota</taxon>
        <taxon>Haptista</taxon>
        <taxon>Haptophyta</taxon>
        <taxon>Prymnesiophyceae</taxon>
        <taxon>Isochrysidales</taxon>
        <taxon>Noelaerhabdaceae</taxon>
        <taxon>Emiliania</taxon>
    </lineage>
</organism>
<dbReference type="HOGENOM" id="CLU_747223_0_0_1"/>
<dbReference type="PaxDb" id="2903-EOD12703"/>
<keyword evidence="3" id="KW-1185">Reference proteome</keyword>